<dbReference type="PANTHER" id="PTHR24031">
    <property type="entry name" value="RNA HELICASE"/>
    <property type="match status" value="1"/>
</dbReference>
<dbReference type="EC" id="3.6.4.13" evidence="6"/>
<evidence type="ECO:0000256" key="4">
    <source>
        <dbReference type="ARBA" id="ARBA00022840"/>
    </source>
</evidence>
<dbReference type="PROSITE" id="PS51194">
    <property type="entry name" value="HELICASE_CTER"/>
    <property type="match status" value="1"/>
</dbReference>
<dbReference type="EMBL" id="JAAPAO010000757">
    <property type="protein sequence ID" value="KAF4654151.1"/>
    <property type="molecule type" value="Genomic_DNA"/>
</dbReference>
<dbReference type="SUPFAM" id="SSF55729">
    <property type="entry name" value="Acyl-CoA N-acyltransferases (Nat)"/>
    <property type="match status" value="1"/>
</dbReference>
<keyword evidence="2 6" id="KW-0378">Hydrolase</keyword>
<dbReference type="Gene3D" id="3.40.50.300">
    <property type="entry name" value="P-loop containing nucleotide triphosphate hydrolases"/>
    <property type="match status" value="2"/>
</dbReference>
<comment type="caution">
    <text evidence="9">The sequence shown here is derived from an EMBL/GenBank/DDBJ whole genome shotgun (WGS) entry which is preliminary data.</text>
</comment>
<comment type="catalytic activity">
    <reaction evidence="6">
        <text>ATP + H2O = ADP + phosphate + H(+)</text>
        <dbReference type="Rhea" id="RHEA:13065"/>
        <dbReference type="ChEBI" id="CHEBI:15377"/>
        <dbReference type="ChEBI" id="CHEBI:15378"/>
        <dbReference type="ChEBI" id="CHEBI:30616"/>
        <dbReference type="ChEBI" id="CHEBI:43474"/>
        <dbReference type="ChEBI" id="CHEBI:456216"/>
        <dbReference type="EC" id="3.6.4.13"/>
    </reaction>
</comment>
<evidence type="ECO:0000256" key="2">
    <source>
        <dbReference type="ARBA" id="ARBA00022801"/>
    </source>
</evidence>
<evidence type="ECO:0000256" key="5">
    <source>
        <dbReference type="ARBA" id="ARBA00022884"/>
    </source>
</evidence>
<evidence type="ECO:0000259" key="7">
    <source>
        <dbReference type="PROSITE" id="PS51192"/>
    </source>
</evidence>
<keyword evidence="3 6" id="KW-0347">Helicase</keyword>
<accession>A0A7J6L4P5</accession>
<evidence type="ECO:0000256" key="1">
    <source>
        <dbReference type="ARBA" id="ARBA00022741"/>
    </source>
</evidence>
<dbReference type="GO" id="GO:0016787">
    <property type="term" value="F:hydrolase activity"/>
    <property type="evidence" value="ECO:0007669"/>
    <property type="project" value="UniProtKB-KW"/>
</dbReference>
<evidence type="ECO:0000313" key="9">
    <source>
        <dbReference type="EMBL" id="KAF4654151.1"/>
    </source>
</evidence>
<dbReference type="SUPFAM" id="SSF52540">
    <property type="entry name" value="P-loop containing nucleoside triphosphate hydrolases"/>
    <property type="match status" value="1"/>
</dbReference>
<evidence type="ECO:0000259" key="8">
    <source>
        <dbReference type="PROSITE" id="PS51194"/>
    </source>
</evidence>
<dbReference type="GO" id="GO:0005524">
    <property type="term" value="F:ATP binding"/>
    <property type="evidence" value="ECO:0007669"/>
    <property type="project" value="UniProtKB-UniRule"/>
</dbReference>
<dbReference type="GO" id="GO:0003724">
    <property type="term" value="F:RNA helicase activity"/>
    <property type="evidence" value="ECO:0007669"/>
    <property type="project" value="UniProtKB-EC"/>
</dbReference>
<comment type="similarity">
    <text evidence="6">Belongs to the DEAD box helicase family.</text>
</comment>
<dbReference type="InterPro" id="IPR011545">
    <property type="entry name" value="DEAD/DEAH_box_helicase_dom"/>
</dbReference>
<dbReference type="InterPro" id="IPR000629">
    <property type="entry name" value="RNA-helicase_DEAD-box_CS"/>
</dbReference>
<keyword evidence="1 6" id="KW-0547">Nucleotide-binding</keyword>
<gene>
    <name evidence="9" type="ORF">FOL47_010111</name>
</gene>
<comment type="function">
    <text evidence="6">RNA helicase.</text>
</comment>
<dbReference type="Gene3D" id="3.40.630.30">
    <property type="match status" value="1"/>
</dbReference>
<dbReference type="InterPro" id="IPR014001">
    <property type="entry name" value="Helicase_ATP-bd"/>
</dbReference>
<keyword evidence="5 6" id="KW-0694">RNA-binding</keyword>
<dbReference type="SMART" id="SM00490">
    <property type="entry name" value="HELICc"/>
    <property type="match status" value="1"/>
</dbReference>
<protein>
    <recommendedName>
        <fullName evidence="6">ATP-dependent RNA helicase</fullName>
        <ecNumber evidence="6">3.6.4.13</ecNumber>
    </recommendedName>
</protein>
<feature type="domain" description="Helicase C-terminal" evidence="8">
    <location>
        <begin position="748"/>
        <end position="900"/>
    </location>
</feature>
<organism evidence="9 10">
    <name type="scientific">Perkinsus chesapeaki</name>
    <name type="common">Clam parasite</name>
    <name type="synonym">Perkinsus andrewsi</name>
    <dbReference type="NCBI Taxonomy" id="330153"/>
    <lineage>
        <taxon>Eukaryota</taxon>
        <taxon>Sar</taxon>
        <taxon>Alveolata</taxon>
        <taxon>Perkinsozoa</taxon>
        <taxon>Perkinsea</taxon>
        <taxon>Perkinsida</taxon>
        <taxon>Perkinsidae</taxon>
        <taxon>Perkinsus</taxon>
    </lineage>
</organism>
<dbReference type="Pfam" id="PF00270">
    <property type="entry name" value="DEAD"/>
    <property type="match status" value="1"/>
</dbReference>
<dbReference type="PROSITE" id="PS51192">
    <property type="entry name" value="HELICASE_ATP_BIND_1"/>
    <property type="match status" value="1"/>
</dbReference>
<feature type="domain" description="Helicase ATP-binding" evidence="7">
    <location>
        <begin position="510"/>
        <end position="691"/>
    </location>
</feature>
<evidence type="ECO:0000256" key="3">
    <source>
        <dbReference type="ARBA" id="ARBA00022806"/>
    </source>
</evidence>
<dbReference type="InterPro" id="IPR027417">
    <property type="entry name" value="P-loop_NTPase"/>
</dbReference>
<comment type="domain">
    <text evidence="6">The Q motif is unique to and characteristic of the DEAD box family of RNA helicases and controls ATP binding and hydrolysis.</text>
</comment>
<evidence type="ECO:0000313" key="10">
    <source>
        <dbReference type="Proteomes" id="UP000591131"/>
    </source>
</evidence>
<dbReference type="CDD" id="cd18787">
    <property type="entry name" value="SF2_C_DEAD"/>
    <property type="match status" value="1"/>
</dbReference>
<dbReference type="SMART" id="SM00487">
    <property type="entry name" value="DEXDc"/>
    <property type="match status" value="1"/>
</dbReference>
<dbReference type="InterPro" id="IPR016181">
    <property type="entry name" value="Acyl_CoA_acyltransferase"/>
</dbReference>
<proteinExistence type="inferred from homology"/>
<dbReference type="GO" id="GO:0003723">
    <property type="term" value="F:RNA binding"/>
    <property type="evidence" value="ECO:0007669"/>
    <property type="project" value="UniProtKB-UniRule"/>
</dbReference>
<dbReference type="Pfam" id="PF00271">
    <property type="entry name" value="Helicase_C"/>
    <property type="match status" value="1"/>
</dbReference>
<reference evidence="9 10" key="1">
    <citation type="submission" date="2020-04" db="EMBL/GenBank/DDBJ databases">
        <title>Perkinsus chesapeaki whole genome sequence.</title>
        <authorList>
            <person name="Bogema D.R."/>
        </authorList>
    </citation>
    <scope>NUCLEOTIDE SEQUENCE [LARGE SCALE GENOMIC DNA]</scope>
    <source>
        <strain evidence="9">ATCC PRA-425</strain>
    </source>
</reference>
<name>A0A7J6L4P5_PERCH</name>
<keyword evidence="10" id="KW-1185">Reference proteome</keyword>
<keyword evidence="4 6" id="KW-0067">ATP-binding</keyword>
<dbReference type="PROSITE" id="PS00039">
    <property type="entry name" value="DEAD_ATP_HELICASE"/>
    <property type="match status" value="1"/>
</dbReference>
<dbReference type="OrthoDB" id="193716at2759"/>
<evidence type="ECO:0000256" key="6">
    <source>
        <dbReference type="RuleBase" id="RU365068"/>
    </source>
</evidence>
<sequence length="1297" mass="144232">MLAPTKKERVAESSPAAKKRRVSAEVINGDIEEEEEAQVSTDVCELDVLEVIRFYFNGSQEGIPPAYAHQSFDEAESFVWLKTLTPLVIRVDVDTRDFSVGIAFEHPKLPNDKLMKTAYKRHCDTLLARMHTARFSPLSLKPFYGGCKAFRLGPNGNDNCLLKKLKDDLLQIEDPAIPSPLALVTIPESLYDFWRRIEWLMLWFIDASGTIDLPTSDNQEGGEDIGAGRWTLYLLRDTTTQQIKSCASVYKFPALVADGKRRLRVAQFLTVPTQQKKGYGGMIYRHIATAAISATDVDEITFEDPSPGMQGLREVVTLSLCYKAFPEALPEDTRRDPPTIADKLKIPLSFARRISELEWFAANHYPAACAPSVEHLSRKESKALAAERLAYKQRQRKYCTPDDPDFPDNFIELESGQQKALVKDILQGSPPYRAHYTDLIMHLATWRGLLVRTAVRRQAALGVRCMSTTERSINTRKFTELNLSSATLKGISEVMKLDALTATQMRSLPKLMGDDDCDVLIKARTGTGKTLTFLLPIVESIVNMPNWKSHGGVLALVLCPTRELGLQTCTELDRLLAHHDRDLSAVALVGGVPRRHDLEMLRKRRPKIIVGTPGRVGDHIEATFMFHTLFEKLQWLVLDEADRLLELSFADTLDVVDSVLPNSRRTVLCSATIPEVLLGKAQTWCHRGMLPLSYAFVDCIGDAEASHAPGNSTLTEDTLPPADQGAVAVTPESMNDKQFYVTCPADKIVTALHNILQEELTRSPYGYKIMVFFPTARMTAFFSTLFNRQFRMPVIEMHKKKGQTERTLASAQFQTSESAIMFTSDVSSRGMDYSNVSSVIQVMAPSHVDSYVHRVGRTARAGKEGTAVLLLPEEESSFVSELLRHTIPLQPLPRAQLDPQWLLNTNDLTAAALSGGWASSNASMLHQAETMYASLLAHLKSSRSKLRNSQIISIASGILRSCGMSSVPGIPEDLAQKLGMQGEPELRIFRGFDSFGESDDVSHVERPLLKSEIKANEIDQACGKSGHFNHKKIGIDDLYEVIRLAETPLEYGTCMITLNRFYNLGVDLRDPVLTTKLLACAIKLKRKDQAIELAKSWQKWLRHPPNPKLLHALMVGLNAIGDAYGTREVVSAIRSNWAMDLTSIPYEMAIEAFSLSGQSDELALIWADAVDTMGMVLPWQSHVNIMTCALSKGDIELAKEVLAKGISHIGLRPPARFLAAQAWLEFALGNEDWLFLADKAMREARRIGSLDNQPVFHPGFVEALFEAGSKGDDKATKFRVKAEAVLGRFYTGTGLGL</sequence>
<dbReference type="InterPro" id="IPR001650">
    <property type="entry name" value="Helicase_C-like"/>
</dbReference>
<dbReference type="Proteomes" id="UP000591131">
    <property type="component" value="Unassembled WGS sequence"/>
</dbReference>